<sequence length="104" mass="11427">MSGQENNPQSTGEESVTMKQVLDSIKALSASIIALEQRLPSTSQPPSINIDAGGDYHPPLAGSYNARRVPMRTNAYPPPPQPPPHHHPPSFEEHMRLYFDQNVG</sequence>
<feature type="region of interest" description="Disordered" evidence="1">
    <location>
        <begin position="40"/>
        <end position="104"/>
    </location>
</feature>
<organism evidence="2 3">
    <name type="scientific">Protea cynaroides</name>
    <dbReference type="NCBI Taxonomy" id="273540"/>
    <lineage>
        <taxon>Eukaryota</taxon>
        <taxon>Viridiplantae</taxon>
        <taxon>Streptophyta</taxon>
        <taxon>Embryophyta</taxon>
        <taxon>Tracheophyta</taxon>
        <taxon>Spermatophyta</taxon>
        <taxon>Magnoliopsida</taxon>
        <taxon>Proteales</taxon>
        <taxon>Proteaceae</taxon>
        <taxon>Protea</taxon>
    </lineage>
</organism>
<evidence type="ECO:0000313" key="3">
    <source>
        <dbReference type="Proteomes" id="UP001141806"/>
    </source>
</evidence>
<accession>A0A9Q0GU33</accession>
<protein>
    <submittedName>
        <fullName evidence="2">Uncharacterized protein</fullName>
    </submittedName>
</protein>
<reference evidence="2" key="1">
    <citation type="journal article" date="2023" name="Plant J.">
        <title>The genome of the king protea, Protea cynaroides.</title>
        <authorList>
            <person name="Chang J."/>
            <person name="Duong T.A."/>
            <person name="Schoeman C."/>
            <person name="Ma X."/>
            <person name="Roodt D."/>
            <person name="Barker N."/>
            <person name="Li Z."/>
            <person name="Van de Peer Y."/>
            <person name="Mizrachi E."/>
        </authorList>
    </citation>
    <scope>NUCLEOTIDE SEQUENCE</scope>
    <source>
        <tissue evidence="2">Young leaves</tissue>
    </source>
</reference>
<proteinExistence type="predicted"/>
<keyword evidence="3" id="KW-1185">Reference proteome</keyword>
<comment type="caution">
    <text evidence="2">The sequence shown here is derived from an EMBL/GenBank/DDBJ whole genome shotgun (WGS) entry which is preliminary data.</text>
</comment>
<dbReference type="Proteomes" id="UP001141806">
    <property type="component" value="Unassembled WGS sequence"/>
</dbReference>
<name>A0A9Q0GU33_9MAGN</name>
<dbReference type="EMBL" id="JAMYWD010000012">
    <property type="protein sequence ID" value="KAJ4953081.1"/>
    <property type="molecule type" value="Genomic_DNA"/>
</dbReference>
<evidence type="ECO:0000313" key="2">
    <source>
        <dbReference type="EMBL" id="KAJ4953081.1"/>
    </source>
</evidence>
<dbReference type="AlphaFoldDB" id="A0A9Q0GU33"/>
<gene>
    <name evidence="2" type="ORF">NE237_029913</name>
</gene>
<evidence type="ECO:0000256" key="1">
    <source>
        <dbReference type="SAM" id="MobiDB-lite"/>
    </source>
</evidence>